<reference evidence="6 7" key="1">
    <citation type="submission" date="2020-03" db="EMBL/GenBank/DDBJ databases">
        <title>Propioniciclava sp. nov., isolated from Hydrophilus acuminatus.</title>
        <authorList>
            <person name="Hyun D.-W."/>
            <person name="Bae J.-W."/>
        </authorList>
    </citation>
    <scope>NUCLEOTIDE SEQUENCE [LARGE SCALE GENOMIC DNA]</scope>
    <source>
        <strain evidence="6 7">HDW11</strain>
    </source>
</reference>
<dbReference type="PRINTS" id="PR00778">
    <property type="entry name" value="HTHARSR"/>
</dbReference>
<keyword evidence="7" id="KW-1185">Reference proteome</keyword>
<evidence type="ECO:0000256" key="4">
    <source>
        <dbReference type="SAM" id="MobiDB-lite"/>
    </source>
</evidence>
<keyword evidence="1" id="KW-0805">Transcription regulation</keyword>
<dbReference type="Gene3D" id="1.10.10.10">
    <property type="entry name" value="Winged helix-like DNA-binding domain superfamily/Winged helix DNA-binding domain"/>
    <property type="match status" value="1"/>
</dbReference>
<organism evidence="6 7">
    <name type="scientific">Propioniciclava coleopterorum</name>
    <dbReference type="NCBI Taxonomy" id="2714937"/>
    <lineage>
        <taxon>Bacteria</taxon>
        <taxon>Bacillati</taxon>
        <taxon>Actinomycetota</taxon>
        <taxon>Actinomycetes</taxon>
        <taxon>Propionibacteriales</taxon>
        <taxon>Propionibacteriaceae</taxon>
        <taxon>Propioniciclava</taxon>
    </lineage>
</organism>
<dbReference type="SUPFAM" id="SSF46785">
    <property type="entry name" value="Winged helix' DNA-binding domain"/>
    <property type="match status" value="1"/>
</dbReference>
<dbReference type="Proteomes" id="UP000501058">
    <property type="component" value="Chromosome"/>
</dbReference>
<dbReference type="Pfam" id="PF12802">
    <property type="entry name" value="MarR_2"/>
    <property type="match status" value="1"/>
</dbReference>
<dbReference type="CDD" id="cd00090">
    <property type="entry name" value="HTH_ARSR"/>
    <property type="match status" value="1"/>
</dbReference>
<gene>
    <name evidence="6" type="ORF">G7070_00925</name>
</gene>
<feature type="region of interest" description="Disordered" evidence="4">
    <location>
        <begin position="5"/>
        <end position="32"/>
    </location>
</feature>
<dbReference type="InterPro" id="IPR011991">
    <property type="entry name" value="ArsR-like_HTH"/>
</dbReference>
<name>A0A6G7Y2S9_9ACTN</name>
<evidence type="ECO:0000256" key="3">
    <source>
        <dbReference type="ARBA" id="ARBA00023163"/>
    </source>
</evidence>
<sequence length="121" mass="13526">MCLIRHMEDGSRDSVPEVGVSEVGGSPAGDPPTGVEWARHFELLADPTRLHLLSHMHLHPDSPVADLARAAGVTRTAASQALRVLREEGWVEARREGRTMRYRLIDDVAHRVLHFMGHRHT</sequence>
<proteinExistence type="predicted"/>
<dbReference type="EMBL" id="CP049865">
    <property type="protein sequence ID" value="QIK71112.1"/>
    <property type="molecule type" value="Genomic_DNA"/>
</dbReference>
<evidence type="ECO:0000313" key="6">
    <source>
        <dbReference type="EMBL" id="QIK71112.1"/>
    </source>
</evidence>
<evidence type="ECO:0000313" key="7">
    <source>
        <dbReference type="Proteomes" id="UP000501058"/>
    </source>
</evidence>
<feature type="domain" description="HTH arsR-type" evidence="5">
    <location>
        <begin position="29"/>
        <end position="121"/>
    </location>
</feature>
<dbReference type="GO" id="GO:0003700">
    <property type="term" value="F:DNA-binding transcription factor activity"/>
    <property type="evidence" value="ECO:0007669"/>
    <property type="project" value="InterPro"/>
</dbReference>
<feature type="compositionally biased region" description="Low complexity" evidence="4">
    <location>
        <begin position="16"/>
        <end position="25"/>
    </location>
</feature>
<dbReference type="InterPro" id="IPR001845">
    <property type="entry name" value="HTH_ArsR_DNA-bd_dom"/>
</dbReference>
<evidence type="ECO:0000256" key="2">
    <source>
        <dbReference type="ARBA" id="ARBA00023125"/>
    </source>
</evidence>
<protein>
    <submittedName>
        <fullName evidence="6">Helix-turn-helix transcriptional regulator</fullName>
    </submittedName>
</protein>
<dbReference type="InterPro" id="IPR036388">
    <property type="entry name" value="WH-like_DNA-bd_sf"/>
</dbReference>
<dbReference type="PANTHER" id="PTHR33154">
    <property type="entry name" value="TRANSCRIPTIONAL REGULATOR, ARSR FAMILY"/>
    <property type="match status" value="1"/>
</dbReference>
<evidence type="ECO:0000259" key="5">
    <source>
        <dbReference type="PROSITE" id="PS50987"/>
    </source>
</evidence>
<dbReference type="SMART" id="SM00418">
    <property type="entry name" value="HTH_ARSR"/>
    <property type="match status" value="1"/>
</dbReference>
<dbReference type="KEGG" id="prv:G7070_00925"/>
<dbReference type="InterPro" id="IPR036390">
    <property type="entry name" value="WH_DNA-bd_sf"/>
</dbReference>
<dbReference type="AlphaFoldDB" id="A0A6G7Y2S9"/>
<dbReference type="RefSeq" id="WP_166231144.1">
    <property type="nucleotide sequence ID" value="NZ_CP049865.1"/>
</dbReference>
<dbReference type="InterPro" id="IPR000835">
    <property type="entry name" value="HTH_MarR-typ"/>
</dbReference>
<dbReference type="PROSITE" id="PS50987">
    <property type="entry name" value="HTH_ARSR_2"/>
    <property type="match status" value="1"/>
</dbReference>
<dbReference type="PANTHER" id="PTHR33154:SF18">
    <property type="entry name" value="ARSENICAL RESISTANCE OPERON REPRESSOR"/>
    <property type="match status" value="1"/>
</dbReference>
<dbReference type="NCBIfam" id="NF033788">
    <property type="entry name" value="HTH_metalloreg"/>
    <property type="match status" value="1"/>
</dbReference>
<accession>A0A6G7Y2S9</accession>
<evidence type="ECO:0000256" key="1">
    <source>
        <dbReference type="ARBA" id="ARBA00023015"/>
    </source>
</evidence>
<dbReference type="InterPro" id="IPR051081">
    <property type="entry name" value="HTH_MetalResp_TranReg"/>
</dbReference>
<feature type="compositionally biased region" description="Basic and acidic residues" evidence="4">
    <location>
        <begin position="5"/>
        <end position="15"/>
    </location>
</feature>
<dbReference type="GO" id="GO:0003677">
    <property type="term" value="F:DNA binding"/>
    <property type="evidence" value="ECO:0007669"/>
    <property type="project" value="UniProtKB-KW"/>
</dbReference>
<keyword evidence="3" id="KW-0804">Transcription</keyword>
<keyword evidence="2" id="KW-0238">DNA-binding</keyword>